<dbReference type="InterPro" id="IPR000835">
    <property type="entry name" value="HTH_MarR-typ"/>
</dbReference>
<dbReference type="SUPFAM" id="SSF46785">
    <property type="entry name" value="Winged helix' DNA-binding domain"/>
    <property type="match status" value="1"/>
</dbReference>
<dbReference type="GO" id="GO:0003677">
    <property type="term" value="F:DNA binding"/>
    <property type="evidence" value="ECO:0007669"/>
    <property type="project" value="UniProtKB-KW"/>
</dbReference>
<dbReference type="Gene3D" id="1.10.10.10">
    <property type="entry name" value="Winged helix-like DNA-binding domain superfamily/Winged helix DNA-binding domain"/>
    <property type="match status" value="1"/>
</dbReference>
<organism evidence="3 4">
    <name type="scientific">Bradyrhizobium erythrophlei</name>
    <dbReference type="NCBI Taxonomy" id="1437360"/>
    <lineage>
        <taxon>Bacteria</taxon>
        <taxon>Pseudomonadati</taxon>
        <taxon>Pseudomonadota</taxon>
        <taxon>Alphaproteobacteria</taxon>
        <taxon>Hyphomicrobiales</taxon>
        <taxon>Nitrobacteraceae</taxon>
        <taxon>Bradyrhizobium</taxon>
    </lineage>
</organism>
<dbReference type="PROSITE" id="PS50995">
    <property type="entry name" value="HTH_MARR_2"/>
    <property type="match status" value="1"/>
</dbReference>
<dbReference type="GO" id="GO:0003700">
    <property type="term" value="F:DNA-binding transcription factor activity"/>
    <property type="evidence" value="ECO:0007669"/>
    <property type="project" value="InterPro"/>
</dbReference>
<dbReference type="Pfam" id="PF12802">
    <property type="entry name" value="MarR_2"/>
    <property type="match status" value="1"/>
</dbReference>
<dbReference type="Proteomes" id="UP000189796">
    <property type="component" value="Chromosome I"/>
</dbReference>
<accession>A0A1M5VHM6</accession>
<dbReference type="OrthoDB" id="32523at2"/>
<evidence type="ECO:0000259" key="2">
    <source>
        <dbReference type="PROSITE" id="PS50995"/>
    </source>
</evidence>
<reference evidence="3 4" key="1">
    <citation type="submission" date="2016-11" db="EMBL/GenBank/DDBJ databases">
        <authorList>
            <person name="Jaros S."/>
            <person name="Januszkiewicz K."/>
            <person name="Wedrychowicz H."/>
        </authorList>
    </citation>
    <scope>NUCLEOTIDE SEQUENCE [LARGE SCALE GENOMIC DNA]</scope>
    <source>
        <strain evidence="3 4">GAS138</strain>
    </source>
</reference>
<name>A0A1M5VHM6_9BRAD</name>
<evidence type="ECO:0000313" key="4">
    <source>
        <dbReference type="Proteomes" id="UP000189796"/>
    </source>
</evidence>
<dbReference type="PANTHER" id="PTHR33164">
    <property type="entry name" value="TRANSCRIPTIONAL REGULATOR, MARR FAMILY"/>
    <property type="match status" value="1"/>
</dbReference>
<sequence>MIKRKANKRTAKFRDSKADASRRVPAKADPQADPVETILTQWQRERPDLDPAPMQLFGLVARAQFLSTVYFNELLEQWNLSRGSFDVLAALRRSGPPFTLTPKQLSDSLMLSGAGMTSRLDRLESLRLIVRLPEPTDRRSLKIQLTPRGVRMIDEVVPAIVDAQWKIAATLGPEKTASLTKSMRQLTDALTKPRDR</sequence>
<dbReference type="AlphaFoldDB" id="A0A1M5VHM6"/>
<dbReference type="PANTHER" id="PTHR33164:SF104">
    <property type="entry name" value="TRANSCRIPTIONAL REGULATORY PROTEIN"/>
    <property type="match status" value="1"/>
</dbReference>
<gene>
    <name evidence="3" type="ORF">SAMN05443248_5974</name>
</gene>
<feature type="compositionally biased region" description="Basic residues" evidence="1">
    <location>
        <begin position="1"/>
        <end position="11"/>
    </location>
</feature>
<feature type="region of interest" description="Disordered" evidence="1">
    <location>
        <begin position="1"/>
        <end position="34"/>
    </location>
</feature>
<feature type="domain" description="HTH marR-type" evidence="2">
    <location>
        <begin position="53"/>
        <end position="188"/>
    </location>
</feature>
<dbReference type="PRINTS" id="PR00598">
    <property type="entry name" value="HTHMARR"/>
</dbReference>
<dbReference type="RefSeq" id="WP_079604453.1">
    <property type="nucleotide sequence ID" value="NZ_LT670817.1"/>
</dbReference>
<dbReference type="InterPro" id="IPR036390">
    <property type="entry name" value="WH_DNA-bd_sf"/>
</dbReference>
<dbReference type="SMART" id="SM00347">
    <property type="entry name" value="HTH_MARR"/>
    <property type="match status" value="1"/>
</dbReference>
<proteinExistence type="predicted"/>
<protein>
    <submittedName>
        <fullName evidence="3">DNA-binding transcriptional regulator, MarR family</fullName>
    </submittedName>
</protein>
<evidence type="ECO:0000313" key="3">
    <source>
        <dbReference type="EMBL" id="SHH74737.1"/>
    </source>
</evidence>
<keyword evidence="3" id="KW-0238">DNA-binding</keyword>
<dbReference type="GO" id="GO:0006950">
    <property type="term" value="P:response to stress"/>
    <property type="evidence" value="ECO:0007669"/>
    <property type="project" value="TreeGrafter"/>
</dbReference>
<dbReference type="EMBL" id="LT670817">
    <property type="protein sequence ID" value="SHH74737.1"/>
    <property type="molecule type" value="Genomic_DNA"/>
</dbReference>
<dbReference type="InterPro" id="IPR039422">
    <property type="entry name" value="MarR/SlyA-like"/>
</dbReference>
<dbReference type="InterPro" id="IPR036388">
    <property type="entry name" value="WH-like_DNA-bd_sf"/>
</dbReference>
<feature type="compositionally biased region" description="Basic and acidic residues" evidence="1">
    <location>
        <begin position="12"/>
        <end position="22"/>
    </location>
</feature>
<evidence type="ECO:0000256" key="1">
    <source>
        <dbReference type="SAM" id="MobiDB-lite"/>
    </source>
</evidence>